<dbReference type="Gene3D" id="3.40.50.2020">
    <property type="match status" value="1"/>
</dbReference>
<dbReference type="PATRIC" id="fig|167539.5.peg.1270"/>
<dbReference type="STRING" id="167539.Pro_1211"/>
<dbReference type="GO" id="GO:0016757">
    <property type="term" value="F:glycosyltransferase activity"/>
    <property type="evidence" value="ECO:0007669"/>
    <property type="project" value="UniProtKB-KW"/>
</dbReference>
<organism evidence="1 2">
    <name type="scientific">Prochlorococcus marinus (strain SARG / CCMP1375 / SS120)</name>
    <dbReference type="NCBI Taxonomy" id="167539"/>
    <lineage>
        <taxon>Bacteria</taxon>
        <taxon>Bacillati</taxon>
        <taxon>Cyanobacteriota</taxon>
        <taxon>Cyanophyceae</taxon>
        <taxon>Synechococcales</taxon>
        <taxon>Prochlorococcaceae</taxon>
        <taxon>Prochlorococcus</taxon>
    </lineage>
</organism>
<dbReference type="RefSeq" id="WP_011125363.1">
    <property type="nucleotide sequence ID" value="NC_005042.1"/>
</dbReference>
<dbReference type="InterPro" id="IPR000836">
    <property type="entry name" value="PRTase_dom"/>
</dbReference>
<dbReference type="KEGG" id="pma:Pro_1211"/>
<gene>
    <name evidence="1" type="ordered locus">Pro_1211</name>
</gene>
<accession>Q7VB87</accession>
<reference evidence="1 2" key="1">
    <citation type="journal article" date="2003" name="Proc. Natl. Acad. Sci. U.S.A.">
        <title>Genome sequence of the cyanobacterium Prochlorococcus marinus SS120, a nearly minimal oxyphototrophic genome.</title>
        <authorList>
            <person name="Dufresne A."/>
            <person name="Salanoubat M."/>
            <person name="Partensky F."/>
            <person name="Artiguenave F."/>
            <person name="Axmann I.M."/>
            <person name="Barbe V."/>
            <person name="Duprat S."/>
            <person name="Galperin M.Y."/>
            <person name="Koonin E.V."/>
            <person name="Le Gall F."/>
            <person name="Makarova K.S."/>
            <person name="Ostrowski M."/>
            <person name="Oztas S."/>
            <person name="Robert C."/>
            <person name="Rogozin I.B."/>
            <person name="Scanlan D.J."/>
            <person name="Tandeau de Marsac N."/>
            <person name="Weissenbach J."/>
            <person name="Wincker P."/>
            <person name="Wolf Y.I."/>
            <person name="Hess W.R."/>
        </authorList>
    </citation>
    <scope>NUCLEOTIDE SEQUENCE [LARGE SCALE GENOMIC DNA]</scope>
    <source>
        <strain evidence="2">SARG / CCMP1375 / SS120</strain>
    </source>
</reference>
<dbReference type="EnsemblBacteria" id="AAQ00256">
    <property type="protein sequence ID" value="AAQ00256"/>
    <property type="gene ID" value="Pro_1211"/>
</dbReference>
<dbReference type="CDD" id="cd06223">
    <property type="entry name" value="PRTases_typeI"/>
    <property type="match status" value="1"/>
</dbReference>
<dbReference type="Proteomes" id="UP000001420">
    <property type="component" value="Chromosome"/>
</dbReference>
<sequence>MRLLSWEEFNSCVQKIAYLCRDKDFSGVYGVPRGGLCLAVSISHILRIPFLQDPAPNSLVVDDVYETGLTLDTFREIPDVTAFVWLSKVECGWWNAIEVCAPEEWIVFPWEEPLFAKEEEEFYRLNRN</sequence>
<dbReference type="SUPFAM" id="SSF53271">
    <property type="entry name" value="PRTase-like"/>
    <property type="match status" value="1"/>
</dbReference>
<protein>
    <submittedName>
        <fullName evidence="1">Predicted phosphoribosyltransferase</fullName>
    </submittedName>
</protein>
<dbReference type="eggNOG" id="ENOG5034674">
    <property type="taxonomic scope" value="Bacteria"/>
</dbReference>
<name>Q7VB87_PROMA</name>
<keyword evidence="1" id="KW-0808">Transferase</keyword>
<dbReference type="InterPro" id="IPR029057">
    <property type="entry name" value="PRTase-like"/>
</dbReference>
<evidence type="ECO:0000313" key="2">
    <source>
        <dbReference type="Proteomes" id="UP000001420"/>
    </source>
</evidence>
<dbReference type="AlphaFoldDB" id="Q7VB87"/>
<dbReference type="HOGENOM" id="CLU_1814108_0_0_3"/>
<dbReference type="EMBL" id="AE017126">
    <property type="protein sequence ID" value="AAQ00256.1"/>
    <property type="molecule type" value="Genomic_DNA"/>
</dbReference>
<keyword evidence="1" id="KW-0328">Glycosyltransferase</keyword>
<keyword evidence="2" id="KW-1185">Reference proteome</keyword>
<evidence type="ECO:0000313" key="1">
    <source>
        <dbReference type="EMBL" id="AAQ00256.1"/>
    </source>
</evidence>
<dbReference type="OrthoDB" id="557849at2"/>
<proteinExistence type="predicted"/>